<keyword evidence="1" id="KW-0812">Transmembrane</keyword>
<reference evidence="2 3" key="1">
    <citation type="submission" date="2023-09" db="EMBL/GenBank/DDBJ databases">
        <title>Nesidiocoris tenuis whole genome shotgun sequence.</title>
        <authorList>
            <person name="Shibata T."/>
            <person name="Shimoda M."/>
            <person name="Kobayashi T."/>
            <person name="Uehara T."/>
        </authorList>
    </citation>
    <scope>NUCLEOTIDE SEQUENCE [LARGE SCALE GENOMIC DNA]</scope>
    <source>
        <strain evidence="2 3">Japan</strain>
    </source>
</reference>
<keyword evidence="3" id="KW-1185">Reference proteome</keyword>
<evidence type="ECO:0000313" key="3">
    <source>
        <dbReference type="Proteomes" id="UP001307889"/>
    </source>
</evidence>
<feature type="transmembrane region" description="Helical" evidence="1">
    <location>
        <begin position="81"/>
        <end position="105"/>
    </location>
</feature>
<gene>
    <name evidence="2" type="ORF">NTJ_02421</name>
</gene>
<keyword evidence="1" id="KW-0472">Membrane</keyword>
<organism evidence="2 3">
    <name type="scientific">Nesidiocoris tenuis</name>
    <dbReference type="NCBI Taxonomy" id="355587"/>
    <lineage>
        <taxon>Eukaryota</taxon>
        <taxon>Metazoa</taxon>
        <taxon>Ecdysozoa</taxon>
        <taxon>Arthropoda</taxon>
        <taxon>Hexapoda</taxon>
        <taxon>Insecta</taxon>
        <taxon>Pterygota</taxon>
        <taxon>Neoptera</taxon>
        <taxon>Paraneoptera</taxon>
        <taxon>Hemiptera</taxon>
        <taxon>Heteroptera</taxon>
        <taxon>Panheteroptera</taxon>
        <taxon>Cimicomorpha</taxon>
        <taxon>Miridae</taxon>
        <taxon>Dicyphina</taxon>
        <taxon>Nesidiocoris</taxon>
    </lineage>
</organism>
<proteinExistence type="predicted"/>
<protein>
    <submittedName>
        <fullName evidence="2">Uncharacterized protein</fullName>
    </submittedName>
</protein>
<name>A0ABN7AE30_9HEMI</name>
<evidence type="ECO:0000256" key="1">
    <source>
        <dbReference type="SAM" id="Phobius"/>
    </source>
</evidence>
<dbReference type="Proteomes" id="UP001307889">
    <property type="component" value="Chromosome 1"/>
</dbReference>
<dbReference type="EMBL" id="AP028909">
    <property type="protein sequence ID" value="BES89614.1"/>
    <property type="molecule type" value="Genomic_DNA"/>
</dbReference>
<accession>A0ABN7AE30</accession>
<evidence type="ECO:0000313" key="2">
    <source>
        <dbReference type="EMBL" id="BES89614.1"/>
    </source>
</evidence>
<sequence length="120" mass="13262">MERGWDDASWWAGALEEDSTKGLELDSDEASWARGFLPPPPRPAFLEHEIHSDGLTTCDLCSWATSSYHSSNNTAGDVDSLPWSVTLIIVSLFSAIVGATLMVTLRHCFKRLNANQEHSK</sequence>
<keyword evidence="1" id="KW-1133">Transmembrane helix</keyword>